<evidence type="ECO:0000259" key="1">
    <source>
        <dbReference type="Pfam" id="PF04248"/>
    </source>
</evidence>
<dbReference type="PANTHER" id="PTHR34310:SF5">
    <property type="entry name" value="DUF427 DOMAIN PROTEIN (AFU_ORTHOLOGUE AFUA_3G02220)"/>
    <property type="match status" value="1"/>
</dbReference>
<sequence>MMKAIWNNQILAESDNTVVIENNHYFPHDSIKKDFFKPSKTHTNCPWKGEASYYTLEVDGKQNVDAAWFYPEVSSLAKGIKNHIAFWKGVEVVKD</sequence>
<name>A0A5D0R0T1_9FLAO</name>
<protein>
    <submittedName>
        <fullName evidence="2">DUF427 domain-containing protein</fullName>
    </submittedName>
</protein>
<dbReference type="InterPro" id="IPR038694">
    <property type="entry name" value="DUF427_sf"/>
</dbReference>
<keyword evidence="3" id="KW-1185">Reference proteome</keyword>
<dbReference type="OrthoDB" id="119916at2"/>
<dbReference type="Pfam" id="PF04248">
    <property type="entry name" value="NTP_transf_9"/>
    <property type="match status" value="1"/>
</dbReference>
<dbReference type="AlphaFoldDB" id="A0A5D0R0T1"/>
<evidence type="ECO:0000313" key="3">
    <source>
        <dbReference type="Proteomes" id="UP000324358"/>
    </source>
</evidence>
<reference evidence="2 3" key="1">
    <citation type="submission" date="2019-08" db="EMBL/GenBank/DDBJ databases">
        <title>Genomes of Antarctic Bizionia species.</title>
        <authorList>
            <person name="Bowman J.P."/>
        </authorList>
    </citation>
    <scope>NUCLEOTIDE SEQUENCE [LARGE SCALE GENOMIC DNA]</scope>
    <source>
        <strain evidence="2 3">APA-1</strain>
    </source>
</reference>
<dbReference type="InterPro" id="IPR007361">
    <property type="entry name" value="DUF427"/>
</dbReference>
<proteinExistence type="predicted"/>
<evidence type="ECO:0000313" key="2">
    <source>
        <dbReference type="EMBL" id="TYB74699.1"/>
    </source>
</evidence>
<gene>
    <name evidence="2" type="ORF">ES675_00745</name>
</gene>
<feature type="domain" description="DUF427" evidence="1">
    <location>
        <begin position="2"/>
        <end position="88"/>
    </location>
</feature>
<accession>A0A5D0R0T1</accession>
<organism evidence="2 3">
    <name type="scientific">Bizionia algoritergicola</name>
    <dbReference type="NCBI Taxonomy" id="291187"/>
    <lineage>
        <taxon>Bacteria</taxon>
        <taxon>Pseudomonadati</taxon>
        <taxon>Bacteroidota</taxon>
        <taxon>Flavobacteriia</taxon>
        <taxon>Flavobacteriales</taxon>
        <taxon>Flavobacteriaceae</taxon>
        <taxon>Bizionia</taxon>
    </lineage>
</organism>
<dbReference type="Proteomes" id="UP000324358">
    <property type="component" value="Unassembled WGS sequence"/>
</dbReference>
<dbReference type="EMBL" id="VSKL01000001">
    <property type="protein sequence ID" value="TYB74699.1"/>
    <property type="molecule type" value="Genomic_DNA"/>
</dbReference>
<comment type="caution">
    <text evidence="2">The sequence shown here is derived from an EMBL/GenBank/DDBJ whole genome shotgun (WGS) entry which is preliminary data.</text>
</comment>
<dbReference type="Gene3D" id="2.170.150.40">
    <property type="entry name" value="Domain of unknown function (DUF427)"/>
    <property type="match status" value="1"/>
</dbReference>
<dbReference type="PANTHER" id="PTHR34310">
    <property type="entry name" value="DUF427 DOMAIN PROTEIN (AFU_ORTHOLOGUE AFUA_3G02220)"/>
    <property type="match status" value="1"/>
</dbReference>